<accession>A0ABD3I078</accession>
<dbReference type="GO" id="GO:0016020">
    <property type="term" value="C:membrane"/>
    <property type="evidence" value="ECO:0007669"/>
    <property type="project" value="UniProtKB-SubCell"/>
</dbReference>
<gene>
    <name evidence="8" type="ORF">R1sor_011199</name>
</gene>
<feature type="domain" description="Golgi pH regulator conserved" evidence="7">
    <location>
        <begin position="144"/>
        <end position="209"/>
    </location>
</feature>
<evidence type="ECO:0000256" key="4">
    <source>
        <dbReference type="ARBA" id="ARBA00023136"/>
    </source>
</evidence>
<sequence>MGLGAVIYDTLVIGGSLLSSAWAGIWFLNRKLYKDYEEKHVLVQILFGLVFAFSCNLLQLVLFEIIPVLSEGARWVNWKVDLFCLVTVLVFVLPYYHCYLILRNNGVGKKRAATSAVIFLTAFLYAFWRMGIHFPMPSPEKGLFTMAQLVSRLGVIGVTLMAVLSGFGAINLPYSYLALFTREIDEIDIAALERRLLHALEMSLAKKKKILLSRKQMERFQVSQEQAESKSFMKRLVGTVVRTVQEDDREQEIRTNEEEVRALEELSKQLFLEVYELRQAKEAAIFSRTWRGHLNNFLGYVCSVYCVYKMLKSAQSVLFKESNSVDPVTQTISIFLQFFDIGINVNLWSQYISLIFIGVLIAISLRGFLSNLMKFFFAVSGGSDTSSNVVLFLSEIMGMYFLSSILLIRKSLPMEYRSLITDVLGGDIQFNFYHRWFDAIFVASSLVSLVLLTAHYSSRRAEKNPVD</sequence>
<protein>
    <recommendedName>
        <fullName evidence="10">GPCR-type G protein 1</fullName>
    </recommendedName>
</protein>
<evidence type="ECO:0000256" key="3">
    <source>
        <dbReference type="ARBA" id="ARBA00022989"/>
    </source>
</evidence>
<feature type="transmembrane region" description="Helical" evidence="5">
    <location>
        <begin position="389"/>
        <end position="408"/>
    </location>
</feature>
<evidence type="ECO:0000259" key="7">
    <source>
        <dbReference type="Pfam" id="PF12537"/>
    </source>
</evidence>
<keyword evidence="4 5" id="KW-0472">Membrane</keyword>
<dbReference type="Pfam" id="PF12537">
    <property type="entry name" value="GPHR_N"/>
    <property type="match status" value="1"/>
</dbReference>
<evidence type="ECO:0000313" key="9">
    <source>
        <dbReference type="Proteomes" id="UP001633002"/>
    </source>
</evidence>
<feature type="transmembrane region" description="Helical" evidence="5">
    <location>
        <begin position="436"/>
        <end position="457"/>
    </location>
</feature>
<dbReference type="PANTHER" id="PTHR15948:SF0">
    <property type="entry name" value="GOLGI PH REGULATOR A-RELATED"/>
    <property type="match status" value="1"/>
</dbReference>
<evidence type="ECO:0000256" key="5">
    <source>
        <dbReference type="SAM" id="Phobius"/>
    </source>
</evidence>
<reference evidence="8 9" key="1">
    <citation type="submission" date="2024-09" db="EMBL/GenBank/DDBJ databases">
        <title>Chromosome-scale assembly of Riccia sorocarpa.</title>
        <authorList>
            <person name="Paukszto L."/>
        </authorList>
    </citation>
    <scope>NUCLEOTIDE SEQUENCE [LARGE SCALE GENOMIC DNA]</scope>
    <source>
        <strain evidence="8">LP-2024</strain>
        <tissue evidence="8">Aerial parts of the thallus</tissue>
    </source>
</reference>
<keyword evidence="3 5" id="KW-1133">Transmembrane helix</keyword>
<dbReference type="PANTHER" id="PTHR15948">
    <property type="entry name" value="G-PROTEIN COUPLED RECEPTOR 89-RELATED"/>
    <property type="match status" value="1"/>
</dbReference>
<evidence type="ECO:0000256" key="1">
    <source>
        <dbReference type="ARBA" id="ARBA00004141"/>
    </source>
</evidence>
<dbReference type="InterPro" id="IPR022535">
    <property type="entry name" value="Golgi_pH-regulator_cons_dom"/>
</dbReference>
<comment type="caution">
    <text evidence="8">The sequence shown here is derived from an EMBL/GenBank/DDBJ whole genome shotgun (WGS) entry which is preliminary data.</text>
</comment>
<dbReference type="Proteomes" id="UP001633002">
    <property type="component" value="Unassembled WGS sequence"/>
</dbReference>
<dbReference type="InterPro" id="IPR015672">
    <property type="entry name" value="GPHR/GTG"/>
</dbReference>
<name>A0ABD3I078_9MARC</name>
<feature type="transmembrane region" description="Helical" evidence="5">
    <location>
        <begin position="114"/>
        <end position="132"/>
    </location>
</feature>
<evidence type="ECO:0000313" key="8">
    <source>
        <dbReference type="EMBL" id="KAL3697123.1"/>
    </source>
</evidence>
<feature type="domain" description="Abscisic acid G-protein coupled receptor-like" evidence="6">
    <location>
        <begin position="287"/>
        <end position="455"/>
    </location>
</feature>
<dbReference type="InterPro" id="IPR025969">
    <property type="entry name" value="ABA_GPCR_dom"/>
</dbReference>
<feature type="transmembrane region" description="Helical" evidence="5">
    <location>
        <begin position="351"/>
        <end position="369"/>
    </location>
</feature>
<organism evidence="8 9">
    <name type="scientific">Riccia sorocarpa</name>
    <dbReference type="NCBI Taxonomy" id="122646"/>
    <lineage>
        <taxon>Eukaryota</taxon>
        <taxon>Viridiplantae</taxon>
        <taxon>Streptophyta</taxon>
        <taxon>Embryophyta</taxon>
        <taxon>Marchantiophyta</taxon>
        <taxon>Marchantiopsida</taxon>
        <taxon>Marchantiidae</taxon>
        <taxon>Marchantiales</taxon>
        <taxon>Ricciaceae</taxon>
        <taxon>Riccia</taxon>
    </lineage>
</organism>
<dbReference type="Pfam" id="PF12430">
    <property type="entry name" value="ABA_GPCR"/>
    <property type="match status" value="1"/>
</dbReference>
<proteinExistence type="predicted"/>
<dbReference type="EMBL" id="JBJQOH010000002">
    <property type="protein sequence ID" value="KAL3697123.1"/>
    <property type="molecule type" value="Genomic_DNA"/>
</dbReference>
<evidence type="ECO:0008006" key="10">
    <source>
        <dbReference type="Google" id="ProtNLM"/>
    </source>
</evidence>
<feature type="transmembrane region" description="Helical" evidence="5">
    <location>
        <begin position="41"/>
        <end position="62"/>
    </location>
</feature>
<comment type="subcellular location">
    <subcellularLocation>
        <location evidence="1">Membrane</location>
        <topology evidence="1">Multi-pass membrane protein</topology>
    </subcellularLocation>
</comment>
<feature type="transmembrane region" description="Helical" evidence="5">
    <location>
        <begin position="6"/>
        <end position="29"/>
    </location>
</feature>
<feature type="transmembrane region" description="Helical" evidence="5">
    <location>
        <begin position="152"/>
        <end position="172"/>
    </location>
</feature>
<keyword evidence="9" id="KW-1185">Reference proteome</keyword>
<feature type="transmembrane region" description="Helical" evidence="5">
    <location>
        <begin position="82"/>
        <end position="102"/>
    </location>
</feature>
<dbReference type="AlphaFoldDB" id="A0ABD3I078"/>
<evidence type="ECO:0000256" key="2">
    <source>
        <dbReference type="ARBA" id="ARBA00022692"/>
    </source>
</evidence>
<evidence type="ECO:0000259" key="6">
    <source>
        <dbReference type="Pfam" id="PF12430"/>
    </source>
</evidence>
<keyword evidence="2 5" id="KW-0812">Transmembrane</keyword>